<gene>
    <name evidence="1" type="ORF">H257_15572</name>
</gene>
<name>W4FM65_APHAT</name>
<dbReference type="RefSeq" id="XP_009842026.1">
    <property type="nucleotide sequence ID" value="XM_009843724.1"/>
</dbReference>
<accession>W4FM65</accession>
<dbReference type="AlphaFoldDB" id="W4FM65"/>
<proteinExistence type="predicted"/>
<organism evidence="1">
    <name type="scientific">Aphanomyces astaci</name>
    <name type="common">Crayfish plague agent</name>
    <dbReference type="NCBI Taxonomy" id="112090"/>
    <lineage>
        <taxon>Eukaryota</taxon>
        <taxon>Sar</taxon>
        <taxon>Stramenopiles</taxon>
        <taxon>Oomycota</taxon>
        <taxon>Saprolegniomycetes</taxon>
        <taxon>Saprolegniales</taxon>
        <taxon>Verrucalvaceae</taxon>
        <taxon>Aphanomyces</taxon>
    </lineage>
</organism>
<evidence type="ECO:0000313" key="1">
    <source>
        <dbReference type="EMBL" id="ETV68597.1"/>
    </source>
</evidence>
<dbReference type="GeneID" id="20817568"/>
<dbReference type="VEuPathDB" id="FungiDB:H257_15572"/>
<dbReference type="EMBL" id="KI913184">
    <property type="protein sequence ID" value="ETV68597.1"/>
    <property type="molecule type" value="Genomic_DNA"/>
</dbReference>
<reference evidence="1" key="1">
    <citation type="submission" date="2013-12" db="EMBL/GenBank/DDBJ databases">
        <title>The Genome Sequence of Aphanomyces astaci APO3.</title>
        <authorList>
            <consortium name="The Broad Institute Genomics Platform"/>
            <person name="Russ C."/>
            <person name="Tyler B."/>
            <person name="van West P."/>
            <person name="Dieguez-Uribeondo J."/>
            <person name="Young S.K."/>
            <person name="Zeng Q."/>
            <person name="Gargeya S."/>
            <person name="Fitzgerald M."/>
            <person name="Abouelleil A."/>
            <person name="Alvarado L."/>
            <person name="Chapman S.B."/>
            <person name="Gainer-Dewar J."/>
            <person name="Goldberg J."/>
            <person name="Griggs A."/>
            <person name="Gujja S."/>
            <person name="Hansen M."/>
            <person name="Howarth C."/>
            <person name="Imamovic A."/>
            <person name="Ireland A."/>
            <person name="Larimer J."/>
            <person name="McCowan C."/>
            <person name="Murphy C."/>
            <person name="Pearson M."/>
            <person name="Poon T.W."/>
            <person name="Priest M."/>
            <person name="Roberts A."/>
            <person name="Saif S."/>
            <person name="Shea T."/>
            <person name="Sykes S."/>
            <person name="Wortman J."/>
            <person name="Nusbaum C."/>
            <person name="Birren B."/>
        </authorList>
    </citation>
    <scope>NUCLEOTIDE SEQUENCE [LARGE SCALE GENOMIC DNA]</scope>
    <source>
        <strain evidence="1">APO3</strain>
    </source>
</reference>
<protein>
    <submittedName>
        <fullName evidence="1">Uncharacterized protein</fullName>
    </submittedName>
</protein>
<sequence>MDRLKKFQGYWSRAYDDDIPERLLRRTPSDDNWRPAFDEGDPNDALLASEFLLESSIGGRVQFPDGDLAYMNVESPISKVSMAFVIVRHVQD</sequence>